<dbReference type="Proteomes" id="UP000823618">
    <property type="component" value="Unassembled WGS sequence"/>
</dbReference>
<feature type="transmembrane region" description="Helical" evidence="1">
    <location>
        <begin position="6"/>
        <end position="25"/>
    </location>
</feature>
<dbReference type="AlphaFoldDB" id="A0A9D9I194"/>
<evidence type="ECO:0000313" key="2">
    <source>
        <dbReference type="EMBL" id="MBO8463972.1"/>
    </source>
</evidence>
<evidence type="ECO:0000313" key="3">
    <source>
        <dbReference type="Proteomes" id="UP000823618"/>
    </source>
</evidence>
<feature type="non-terminal residue" evidence="2">
    <location>
        <position position="100"/>
    </location>
</feature>
<protein>
    <submittedName>
        <fullName evidence="2">Uncharacterized protein</fullName>
    </submittedName>
</protein>
<evidence type="ECO:0000256" key="1">
    <source>
        <dbReference type="SAM" id="Phobius"/>
    </source>
</evidence>
<name>A0A9D9I194_9FIRM</name>
<keyword evidence="1" id="KW-0812">Transmembrane</keyword>
<keyword evidence="1" id="KW-1133">Transmembrane helix</keyword>
<proteinExistence type="predicted"/>
<reference evidence="2" key="1">
    <citation type="submission" date="2020-10" db="EMBL/GenBank/DDBJ databases">
        <authorList>
            <person name="Gilroy R."/>
        </authorList>
    </citation>
    <scope>NUCLEOTIDE SEQUENCE</scope>
    <source>
        <strain evidence="2">E3-2379</strain>
    </source>
</reference>
<accession>A0A9D9I194</accession>
<organism evidence="2 3">
    <name type="scientific">Candidatus Scybalomonas excrementavium</name>
    <dbReference type="NCBI Taxonomy" id="2840943"/>
    <lineage>
        <taxon>Bacteria</taxon>
        <taxon>Bacillati</taxon>
        <taxon>Bacillota</taxon>
        <taxon>Clostridia</taxon>
        <taxon>Lachnospirales</taxon>
        <taxon>Lachnospiraceae</taxon>
        <taxon>Lachnospiraceae incertae sedis</taxon>
        <taxon>Candidatus Scybalomonas</taxon>
    </lineage>
</organism>
<reference evidence="2" key="2">
    <citation type="journal article" date="2021" name="PeerJ">
        <title>Extensive microbial diversity within the chicken gut microbiome revealed by metagenomics and culture.</title>
        <authorList>
            <person name="Gilroy R."/>
            <person name="Ravi A."/>
            <person name="Getino M."/>
            <person name="Pursley I."/>
            <person name="Horton D.L."/>
            <person name="Alikhan N.F."/>
            <person name="Baker D."/>
            <person name="Gharbi K."/>
            <person name="Hall N."/>
            <person name="Watson M."/>
            <person name="Adriaenssens E.M."/>
            <person name="Foster-Nyarko E."/>
            <person name="Jarju S."/>
            <person name="Secka A."/>
            <person name="Antonio M."/>
            <person name="Oren A."/>
            <person name="Chaudhuri R.R."/>
            <person name="La Ragione R."/>
            <person name="Hildebrand F."/>
            <person name="Pallen M.J."/>
        </authorList>
    </citation>
    <scope>NUCLEOTIDE SEQUENCE</scope>
    <source>
        <strain evidence="2">E3-2379</strain>
    </source>
</reference>
<keyword evidence="1" id="KW-0472">Membrane</keyword>
<sequence length="100" mass="11675">MKKEIFLKNLLPIVLIFIMGGVFVISSKVYYRQTMIEQISNDLYKKDVTHCMQKGKIQLSQMIDICDNTFLSKILDEKGMYNNVRGIYFSSNYSYCLPVI</sequence>
<comment type="caution">
    <text evidence="2">The sequence shown here is derived from an EMBL/GenBank/DDBJ whole genome shotgun (WGS) entry which is preliminary data.</text>
</comment>
<gene>
    <name evidence="2" type="ORF">IAC13_08585</name>
</gene>
<dbReference type="EMBL" id="JADIML010000238">
    <property type="protein sequence ID" value="MBO8463972.1"/>
    <property type="molecule type" value="Genomic_DNA"/>
</dbReference>